<evidence type="ECO:0000313" key="2">
    <source>
        <dbReference type="Proteomes" id="UP000221015"/>
    </source>
</evidence>
<comment type="caution">
    <text evidence="1">The sequence shown here is derived from an EMBL/GenBank/DDBJ whole genome shotgun (WGS) entry which is preliminary data.</text>
</comment>
<organism evidence="1 2">
    <name type="scientific">Faecalibacterium prausnitzii</name>
    <dbReference type="NCBI Taxonomy" id="853"/>
    <lineage>
        <taxon>Bacteria</taxon>
        <taxon>Bacillati</taxon>
        <taxon>Bacillota</taxon>
        <taxon>Clostridia</taxon>
        <taxon>Eubacteriales</taxon>
        <taxon>Oscillospiraceae</taxon>
        <taxon>Faecalibacterium</taxon>
    </lineage>
</organism>
<sequence length="166" mass="19009">MQAEETKMILRYFGGIEAQLDDVNIELAELRDRYNPIKGIAMDGMPHGSTPGDSTASLAVKLADDVECQRRENELRVRKDVLRADQTTIRGQLDRLNSRYKTILCGRYVYSDPSLQKGWKTIARELRKTEITAQRWEKFALVVLGSMLDEVPMVEELLSRAYDARD</sequence>
<dbReference type="RefSeq" id="WP_015564773.1">
    <property type="nucleotide sequence ID" value="NZ_JBPQTE010000009.1"/>
</dbReference>
<reference evidence="1 2" key="1">
    <citation type="journal article" date="2017" name="Front. Microbiol.">
        <title>New Insights into the Diversity of the Genus Faecalibacterium.</title>
        <authorList>
            <person name="Benevides L."/>
            <person name="Burman S."/>
            <person name="Martin R."/>
            <person name="Robert V."/>
            <person name="Thomas M."/>
            <person name="Miquel S."/>
            <person name="Chain F."/>
            <person name="Sokol H."/>
            <person name="Bermudez-Humaran L.G."/>
            <person name="Morrison M."/>
            <person name="Langella P."/>
            <person name="Azevedo V.A."/>
            <person name="Chatel J.M."/>
            <person name="Soares S."/>
        </authorList>
    </citation>
    <scope>NUCLEOTIDE SEQUENCE [LARGE SCALE GENOMIC DNA]</scope>
    <source>
        <strain evidence="1 2">CNCM I 4542</strain>
    </source>
</reference>
<dbReference type="Proteomes" id="UP000221015">
    <property type="component" value="Unassembled WGS sequence"/>
</dbReference>
<accession>A0A2J4JSI3</accession>
<evidence type="ECO:0000313" key="1">
    <source>
        <dbReference type="EMBL" id="PLK30823.1"/>
    </source>
</evidence>
<name>A0A2J4JSI3_9FIRM</name>
<proteinExistence type="predicted"/>
<dbReference type="EMBL" id="NMTS02000001">
    <property type="protein sequence ID" value="PLK30823.1"/>
    <property type="molecule type" value="Genomic_DNA"/>
</dbReference>
<gene>
    <name evidence="1" type="ORF">CGS50_004220</name>
</gene>
<dbReference type="AlphaFoldDB" id="A0A2J4JSI3"/>
<protein>
    <submittedName>
        <fullName evidence="1">Uncharacterized protein</fullName>
    </submittedName>
</protein>